<keyword evidence="6" id="KW-0136">Cellulose degradation</keyword>
<evidence type="ECO:0000256" key="9">
    <source>
        <dbReference type="ARBA" id="ARBA00023033"/>
    </source>
</evidence>
<dbReference type="InterPro" id="IPR005103">
    <property type="entry name" value="AA9_LPMO"/>
</dbReference>
<feature type="domain" description="Auxiliary Activity family 9 catalytic" evidence="16">
    <location>
        <begin position="20"/>
        <end position="243"/>
    </location>
</feature>
<name>A0A0B7KET6_BIOOC</name>
<keyword evidence="10" id="KW-1015">Disulfide bond</keyword>
<evidence type="ECO:0000313" key="17">
    <source>
        <dbReference type="EMBL" id="CEO55584.1"/>
    </source>
</evidence>
<comment type="catalytic activity">
    <reaction evidence="14">
        <text>[(1-&gt;4)-beta-D-glucosyl]n+m + reduced acceptor + O2 = 4-dehydro-beta-D-glucosyl-[(1-&gt;4)-beta-D-glucosyl]n-1 + [(1-&gt;4)-beta-D-glucosyl]m + acceptor + H2O.</text>
        <dbReference type="EC" id="1.14.99.56"/>
    </reaction>
</comment>
<evidence type="ECO:0000256" key="1">
    <source>
        <dbReference type="ARBA" id="ARBA00001973"/>
    </source>
</evidence>
<evidence type="ECO:0000259" key="16">
    <source>
        <dbReference type="Pfam" id="PF03443"/>
    </source>
</evidence>
<keyword evidence="9" id="KW-0503">Monooxygenase</keyword>
<gene>
    <name evidence="17" type="ORF">BN869_000011642_1</name>
</gene>
<evidence type="ECO:0000256" key="4">
    <source>
        <dbReference type="ARBA" id="ARBA00022723"/>
    </source>
</evidence>
<dbReference type="EMBL" id="CDPU01000054">
    <property type="protein sequence ID" value="CEO55584.1"/>
    <property type="molecule type" value="Genomic_DNA"/>
</dbReference>
<proteinExistence type="inferred from homology"/>
<organism evidence="17">
    <name type="scientific">Bionectria ochroleuca</name>
    <name type="common">Gliocladium roseum</name>
    <dbReference type="NCBI Taxonomy" id="29856"/>
    <lineage>
        <taxon>Eukaryota</taxon>
        <taxon>Fungi</taxon>
        <taxon>Dikarya</taxon>
        <taxon>Ascomycota</taxon>
        <taxon>Pezizomycotina</taxon>
        <taxon>Sordariomycetes</taxon>
        <taxon>Hypocreomycetidae</taxon>
        <taxon>Hypocreales</taxon>
        <taxon>Bionectriaceae</taxon>
        <taxon>Clonostachys</taxon>
    </lineage>
</organism>
<reference evidence="17" key="1">
    <citation type="submission" date="2015-01" db="EMBL/GenBank/DDBJ databases">
        <authorList>
            <person name="Durling Mikael"/>
        </authorList>
    </citation>
    <scope>NUCLEOTIDE SEQUENCE</scope>
</reference>
<evidence type="ECO:0000256" key="15">
    <source>
        <dbReference type="ARBA" id="ARBA00047174"/>
    </source>
</evidence>
<evidence type="ECO:0000256" key="7">
    <source>
        <dbReference type="ARBA" id="ARBA00023002"/>
    </source>
</evidence>
<evidence type="ECO:0000256" key="8">
    <source>
        <dbReference type="ARBA" id="ARBA00023008"/>
    </source>
</evidence>
<comment type="cofactor">
    <cofactor evidence="1">
        <name>Cu(2+)</name>
        <dbReference type="ChEBI" id="CHEBI:29036"/>
    </cofactor>
</comment>
<evidence type="ECO:0000256" key="13">
    <source>
        <dbReference type="ARBA" id="ARBA00044502"/>
    </source>
</evidence>
<accession>A0A0B7KET6</accession>
<dbReference type="GO" id="GO:0004497">
    <property type="term" value="F:monooxygenase activity"/>
    <property type="evidence" value="ECO:0007669"/>
    <property type="project" value="UniProtKB-KW"/>
</dbReference>
<dbReference type="InterPro" id="IPR049892">
    <property type="entry name" value="AA9"/>
</dbReference>
<keyword evidence="8" id="KW-0186">Copper</keyword>
<comment type="similarity">
    <text evidence="13">Belongs to the polysaccharide monooxygenase AA9 family.</text>
</comment>
<evidence type="ECO:0000256" key="5">
    <source>
        <dbReference type="ARBA" id="ARBA00022729"/>
    </source>
</evidence>
<dbReference type="GO" id="GO:0046872">
    <property type="term" value="F:metal ion binding"/>
    <property type="evidence" value="ECO:0007669"/>
    <property type="project" value="UniProtKB-KW"/>
</dbReference>
<keyword evidence="11" id="KW-0119">Carbohydrate metabolism</keyword>
<dbReference type="Gene3D" id="2.70.50.70">
    <property type="match status" value="1"/>
</dbReference>
<dbReference type="AlphaFoldDB" id="A0A0B7KET6"/>
<evidence type="ECO:0000256" key="14">
    <source>
        <dbReference type="ARBA" id="ARBA00045077"/>
    </source>
</evidence>
<evidence type="ECO:0000256" key="11">
    <source>
        <dbReference type="ARBA" id="ARBA00023277"/>
    </source>
</evidence>
<dbReference type="GO" id="GO:0030245">
    <property type="term" value="P:cellulose catabolic process"/>
    <property type="evidence" value="ECO:0007669"/>
    <property type="project" value="UniProtKB-KW"/>
</dbReference>
<evidence type="ECO:0000256" key="12">
    <source>
        <dbReference type="ARBA" id="ARBA00023326"/>
    </source>
</evidence>
<evidence type="ECO:0000256" key="2">
    <source>
        <dbReference type="ARBA" id="ARBA00004613"/>
    </source>
</evidence>
<protein>
    <recommendedName>
        <fullName evidence="15">lytic cellulose monooxygenase (C4-dehydrogenating)</fullName>
        <ecNumber evidence="15">1.14.99.56</ecNumber>
    </recommendedName>
</protein>
<evidence type="ECO:0000256" key="10">
    <source>
        <dbReference type="ARBA" id="ARBA00023157"/>
    </source>
</evidence>
<keyword evidence="12" id="KW-0624">Polysaccharide degradation</keyword>
<evidence type="ECO:0000256" key="6">
    <source>
        <dbReference type="ARBA" id="ARBA00023001"/>
    </source>
</evidence>
<evidence type="ECO:0000256" key="3">
    <source>
        <dbReference type="ARBA" id="ARBA00022525"/>
    </source>
</evidence>
<dbReference type="PANTHER" id="PTHR33353">
    <property type="entry name" value="PUTATIVE (AFU_ORTHOLOGUE AFUA_1G12560)-RELATED"/>
    <property type="match status" value="1"/>
</dbReference>
<keyword evidence="4" id="KW-0479">Metal-binding</keyword>
<keyword evidence="3" id="KW-0964">Secreted</keyword>
<sequence>MKLQKSLAVGLFSFGTANAHYLFGRLILDGQWSKTWEYVREISPEPSLSGDIALVAPNTNPDSPDLRCGRNASLPISSVKTAVISAGSTVGFATGEPALSSERPTMYHPGFASAWLSKSTTDDLESYAGDGDWFKILSVTGRTEQSLDYSDPESAPYYDVFKSVWGTYRVGSWNFTIPATTPSGKYLLRFEHIFPNQIDAQFYVNCAHVEIVNDGSSGSPGPTVKIPGVYERGQSDVYFSAYDLNFNITTFVPPAPVVWEG</sequence>
<dbReference type="GO" id="GO:0005576">
    <property type="term" value="C:extracellular region"/>
    <property type="evidence" value="ECO:0007669"/>
    <property type="project" value="UniProtKB-SubCell"/>
</dbReference>
<keyword evidence="7" id="KW-0560">Oxidoreductase</keyword>
<keyword evidence="5" id="KW-0732">Signal</keyword>
<dbReference type="EC" id="1.14.99.56" evidence="15"/>
<comment type="subcellular location">
    <subcellularLocation>
        <location evidence="2">Secreted</location>
    </subcellularLocation>
</comment>
<dbReference type="Pfam" id="PF03443">
    <property type="entry name" value="AA9"/>
    <property type="match status" value="1"/>
</dbReference>
<dbReference type="PANTHER" id="PTHR33353:SF10">
    <property type="entry name" value="ENDO-BETA-1,4-GLUCANASE D"/>
    <property type="match status" value="1"/>
</dbReference>